<dbReference type="Proteomes" id="UP000002729">
    <property type="component" value="Unassembled WGS sequence"/>
</dbReference>
<dbReference type="InterPro" id="IPR011990">
    <property type="entry name" value="TPR-like_helical_dom_sf"/>
</dbReference>
<keyword evidence="2" id="KW-1185">Reference proteome</keyword>
<dbReference type="Gene3D" id="1.25.40.10">
    <property type="entry name" value="Tetratricopeptide repeat domain"/>
    <property type="match status" value="2"/>
</dbReference>
<dbReference type="RefSeq" id="XP_009034553.1">
    <property type="nucleotide sequence ID" value="XM_009036305.1"/>
</dbReference>
<proteinExistence type="predicted"/>
<dbReference type="PANTHER" id="PTHR45011">
    <property type="entry name" value="DAP3-BINDING CELL DEATH ENHANCER 1"/>
    <property type="match status" value="1"/>
</dbReference>
<reference evidence="1 2" key="1">
    <citation type="journal article" date="2011" name="Proc. Natl. Acad. Sci. U.S.A.">
        <title>Niche of harmful alga Aureococcus anophagefferens revealed through ecogenomics.</title>
        <authorList>
            <person name="Gobler C.J."/>
            <person name="Berry D.L."/>
            <person name="Dyhrman S.T."/>
            <person name="Wilhelm S.W."/>
            <person name="Salamov A."/>
            <person name="Lobanov A.V."/>
            <person name="Zhang Y."/>
            <person name="Collier J.L."/>
            <person name="Wurch L.L."/>
            <person name="Kustka A.B."/>
            <person name="Dill B.D."/>
            <person name="Shah M."/>
            <person name="VerBerkmoes N.C."/>
            <person name="Kuo A."/>
            <person name="Terry A."/>
            <person name="Pangilinan J."/>
            <person name="Lindquist E.A."/>
            <person name="Lucas S."/>
            <person name="Paulsen I.T."/>
            <person name="Hattenrath-Lehmann T.K."/>
            <person name="Talmage S.C."/>
            <person name="Walker E.A."/>
            <person name="Koch F."/>
            <person name="Burson A.M."/>
            <person name="Marcoval M.A."/>
            <person name="Tang Y.Z."/>
            <person name="Lecleir G.R."/>
            <person name="Coyne K.J."/>
            <person name="Berg G.M."/>
            <person name="Bertrand E.M."/>
            <person name="Saito M.A."/>
            <person name="Gladyshev V.N."/>
            <person name="Grigoriev I.V."/>
        </authorList>
    </citation>
    <scope>NUCLEOTIDE SEQUENCE [LARGE SCALE GENOMIC DNA]</scope>
    <source>
        <strain evidence="2">CCMP 1984</strain>
    </source>
</reference>
<dbReference type="OrthoDB" id="200229at2759"/>
<dbReference type="PANTHER" id="PTHR45011:SF1">
    <property type="entry name" value="DAP3-BINDING CELL DEATH ENHANCER 1"/>
    <property type="match status" value="1"/>
</dbReference>
<dbReference type="KEGG" id="aaf:AURANDRAFT_22136"/>
<organism evidence="2">
    <name type="scientific">Aureococcus anophagefferens</name>
    <name type="common">Harmful bloom alga</name>
    <dbReference type="NCBI Taxonomy" id="44056"/>
    <lineage>
        <taxon>Eukaryota</taxon>
        <taxon>Sar</taxon>
        <taxon>Stramenopiles</taxon>
        <taxon>Ochrophyta</taxon>
        <taxon>Pelagophyceae</taxon>
        <taxon>Pelagomonadales</taxon>
        <taxon>Pelagomonadaceae</taxon>
        <taxon>Aureococcus</taxon>
    </lineage>
</organism>
<dbReference type="Pfam" id="PF08238">
    <property type="entry name" value="Sel1"/>
    <property type="match status" value="5"/>
</dbReference>
<gene>
    <name evidence="1" type="ORF">AURANDRAFT_22136</name>
</gene>
<evidence type="ECO:0008006" key="3">
    <source>
        <dbReference type="Google" id="ProtNLM"/>
    </source>
</evidence>
<accession>F0Y167</accession>
<sequence length="226" mass="24985">LGVLYANGQHGVQQNMKKAMKIWKRAAELGDLDAFSKLAYMYVSGEGGKVDKQKALRLYRTAADGGLATAQNNLAHLLLSLDEPHYLEAMNYYELAALQGLTCAEYAFGNYQNNLGRVDDARRWYARAAAKGHRESIAALENDNGMCVSEQSVLYWKSILNLGLPFAEYNLGAAYETGTFVERDLEEALRLYVLAASKGFEPANERLRTIGELLQVAETGESSTTK</sequence>
<name>F0Y167_AURAN</name>
<protein>
    <recommendedName>
        <fullName evidence="3">Sel1 repeat family protein</fullName>
    </recommendedName>
</protein>
<feature type="non-terminal residue" evidence="1">
    <location>
        <position position="1"/>
    </location>
</feature>
<dbReference type="AlphaFoldDB" id="F0Y167"/>
<dbReference type="SMART" id="SM00671">
    <property type="entry name" value="SEL1"/>
    <property type="match status" value="4"/>
</dbReference>
<dbReference type="InterPro" id="IPR052748">
    <property type="entry name" value="ISR_Activator"/>
</dbReference>
<dbReference type="InterPro" id="IPR006597">
    <property type="entry name" value="Sel1-like"/>
</dbReference>
<evidence type="ECO:0000313" key="1">
    <source>
        <dbReference type="EMBL" id="EGB10993.1"/>
    </source>
</evidence>
<dbReference type="eggNOG" id="KOG1550">
    <property type="taxonomic scope" value="Eukaryota"/>
</dbReference>
<dbReference type="SUPFAM" id="SSF81901">
    <property type="entry name" value="HCP-like"/>
    <property type="match status" value="1"/>
</dbReference>
<dbReference type="InParanoid" id="F0Y167"/>
<evidence type="ECO:0000313" key="2">
    <source>
        <dbReference type="Proteomes" id="UP000002729"/>
    </source>
</evidence>
<dbReference type="EMBL" id="GL833123">
    <property type="protein sequence ID" value="EGB10993.1"/>
    <property type="molecule type" value="Genomic_DNA"/>
</dbReference>
<dbReference type="GeneID" id="20219561"/>